<evidence type="ECO:0000313" key="2">
    <source>
        <dbReference type="Proteomes" id="UP000076722"/>
    </source>
</evidence>
<protein>
    <submittedName>
        <fullName evidence="1">Uncharacterized protein</fullName>
    </submittedName>
</protein>
<reference evidence="1 2" key="1">
    <citation type="journal article" date="2016" name="Mol. Biol. Evol.">
        <title>Comparative Genomics of Early-Diverging Mushroom-Forming Fungi Provides Insights into the Origins of Lignocellulose Decay Capabilities.</title>
        <authorList>
            <person name="Nagy L.G."/>
            <person name="Riley R."/>
            <person name="Tritt A."/>
            <person name="Adam C."/>
            <person name="Daum C."/>
            <person name="Floudas D."/>
            <person name="Sun H."/>
            <person name="Yadav J.S."/>
            <person name="Pangilinan J."/>
            <person name="Larsson K.H."/>
            <person name="Matsuura K."/>
            <person name="Barry K."/>
            <person name="Labutti K."/>
            <person name="Kuo R."/>
            <person name="Ohm R.A."/>
            <person name="Bhattacharya S.S."/>
            <person name="Shirouzu T."/>
            <person name="Yoshinaga Y."/>
            <person name="Martin F.M."/>
            <person name="Grigoriev I.V."/>
            <person name="Hibbett D.S."/>
        </authorList>
    </citation>
    <scope>NUCLEOTIDE SEQUENCE [LARGE SCALE GENOMIC DNA]</scope>
    <source>
        <strain evidence="1 2">HHB9708</strain>
    </source>
</reference>
<sequence>LKHEHQLSVSIGASMKLVLLRISWCHLVMLHAGVSSKGHVVDVCHKFLPMMMILGITGLDLQLREAIVEYLFGVDPDSFAAASDNDGSYVRAALSWIHMTIEQNQSDDADCEDVPLSLKTVMQTLTLLLRRGPKIPQDPRSRPDLIQTLMSFAARWSHVPSLYQAILGDLCVMAASFYPGLPGDVRSIETDKVERIILVVGALAQRDCFLDAALANMIATQVEHCRTDALLRYEMMDTLCDALMVVLCHTTGDYRLWSCGLAICRALKPLVVNFQHESQVFGSFRTGKMLSLIDERSHNGDHDTDASLRGFRLACGVIAKMITGDYKKEASPQEPRADEPATDKYPTRLVLTSVDGVSRMIHVPSSLL</sequence>
<keyword evidence="2" id="KW-1185">Reference proteome</keyword>
<proteinExistence type="predicted"/>
<evidence type="ECO:0000313" key="1">
    <source>
        <dbReference type="EMBL" id="KZS92928.1"/>
    </source>
</evidence>
<dbReference type="EMBL" id="KV419408">
    <property type="protein sequence ID" value="KZS92928.1"/>
    <property type="molecule type" value="Genomic_DNA"/>
</dbReference>
<accession>A0A164U542</accession>
<name>A0A164U542_9AGAM</name>
<feature type="non-terminal residue" evidence="1">
    <location>
        <position position="1"/>
    </location>
</feature>
<gene>
    <name evidence="1" type="ORF">SISNIDRAFT_454865</name>
</gene>
<organism evidence="1 2">
    <name type="scientific">Sistotremastrum niveocremeum HHB9708</name>
    <dbReference type="NCBI Taxonomy" id="1314777"/>
    <lineage>
        <taxon>Eukaryota</taxon>
        <taxon>Fungi</taxon>
        <taxon>Dikarya</taxon>
        <taxon>Basidiomycota</taxon>
        <taxon>Agaricomycotina</taxon>
        <taxon>Agaricomycetes</taxon>
        <taxon>Sistotremastrales</taxon>
        <taxon>Sistotremastraceae</taxon>
        <taxon>Sertulicium</taxon>
        <taxon>Sertulicium niveocremeum</taxon>
    </lineage>
</organism>
<dbReference type="AlphaFoldDB" id="A0A164U542"/>
<dbReference type="Proteomes" id="UP000076722">
    <property type="component" value="Unassembled WGS sequence"/>
</dbReference>